<dbReference type="AlphaFoldDB" id="A0A350P199"/>
<dbReference type="InterPro" id="IPR052619">
    <property type="entry name" value="Phage_lysozyme-like"/>
</dbReference>
<evidence type="ECO:0000313" key="5">
    <source>
        <dbReference type="Proteomes" id="UP000263517"/>
    </source>
</evidence>
<comment type="similarity">
    <text evidence="3">Belongs to the glycosyl hydrolase 24 family.</text>
</comment>
<evidence type="ECO:0000256" key="2">
    <source>
        <dbReference type="ARBA" id="ARBA00022638"/>
    </source>
</evidence>
<dbReference type="EMBL" id="DNAN01000170">
    <property type="protein sequence ID" value="HAW75066.1"/>
    <property type="molecule type" value="Genomic_DNA"/>
</dbReference>
<keyword evidence="3" id="KW-0326">Glycosidase</keyword>
<name>A0A350P199_9ALTE</name>
<evidence type="ECO:0000313" key="4">
    <source>
        <dbReference type="EMBL" id="HAW75066.1"/>
    </source>
</evidence>
<sequence>MNIAKLRVDLELDEGIKHEVYLDHLNLKTVGIGHLCREDEPEFEMEVGTPVSDERVQVLFERDLDAVRMDCIKLYPDFDNLPEDAKLIIANMMFNLGYPRLSGFKMMKAAVDAGDWEEAAAQMEDSKWYRQVPNRAQRLCNRMRLLAVPV</sequence>
<comment type="catalytic activity">
    <reaction evidence="3">
        <text>Hydrolysis of (1-&gt;4)-beta-linkages between N-acetylmuramic acid and N-acetyl-D-glucosamine residues in a peptidoglycan and between N-acetyl-D-glucosamine residues in chitodextrins.</text>
        <dbReference type="EC" id="3.2.1.17"/>
    </reaction>
</comment>
<keyword evidence="1 3" id="KW-0929">Antimicrobial</keyword>
<dbReference type="GO" id="GO:0003796">
    <property type="term" value="F:lysozyme activity"/>
    <property type="evidence" value="ECO:0007669"/>
    <property type="project" value="UniProtKB-EC"/>
</dbReference>
<comment type="caution">
    <text evidence="4">The sequence shown here is derived from an EMBL/GenBank/DDBJ whole genome shotgun (WGS) entry which is preliminary data.</text>
</comment>
<dbReference type="PANTHER" id="PTHR37406:SF1">
    <property type="entry name" value="T4-TYPE LYSOZYME 1-RELATED"/>
    <property type="match status" value="1"/>
</dbReference>
<dbReference type="InterPro" id="IPR023346">
    <property type="entry name" value="Lysozyme-like_dom_sf"/>
</dbReference>
<gene>
    <name evidence="4" type="ORF">DCW74_04930</name>
</gene>
<dbReference type="PANTHER" id="PTHR37406">
    <property type="entry name" value="T4-TYPE LYSOZYME 1-RELATED"/>
    <property type="match status" value="1"/>
</dbReference>
<dbReference type="GO" id="GO:0009253">
    <property type="term" value="P:peptidoglycan catabolic process"/>
    <property type="evidence" value="ECO:0007669"/>
    <property type="project" value="InterPro"/>
</dbReference>
<reference evidence="4 5" key="1">
    <citation type="journal article" date="2018" name="Nat. Biotechnol.">
        <title>A standardized bacterial taxonomy based on genome phylogeny substantially revises the tree of life.</title>
        <authorList>
            <person name="Parks D.H."/>
            <person name="Chuvochina M."/>
            <person name="Waite D.W."/>
            <person name="Rinke C."/>
            <person name="Skarshewski A."/>
            <person name="Chaumeil P.A."/>
            <person name="Hugenholtz P."/>
        </authorList>
    </citation>
    <scope>NUCLEOTIDE SEQUENCE [LARGE SCALE GENOMIC DNA]</scope>
    <source>
        <strain evidence="4">UBA11978</strain>
    </source>
</reference>
<evidence type="ECO:0000256" key="3">
    <source>
        <dbReference type="RuleBase" id="RU003788"/>
    </source>
</evidence>
<dbReference type="GO" id="GO:0016998">
    <property type="term" value="P:cell wall macromolecule catabolic process"/>
    <property type="evidence" value="ECO:0007669"/>
    <property type="project" value="InterPro"/>
</dbReference>
<dbReference type="Pfam" id="PF00959">
    <property type="entry name" value="Phage_lysozyme"/>
    <property type="match status" value="1"/>
</dbReference>
<dbReference type="EC" id="3.2.1.17" evidence="3"/>
<dbReference type="GO" id="GO:0042742">
    <property type="term" value="P:defense response to bacterium"/>
    <property type="evidence" value="ECO:0007669"/>
    <property type="project" value="UniProtKB-KW"/>
</dbReference>
<keyword evidence="3" id="KW-0378">Hydrolase</keyword>
<keyword evidence="2 3" id="KW-0081">Bacteriolytic enzyme</keyword>
<dbReference type="SUPFAM" id="SSF53955">
    <property type="entry name" value="Lysozyme-like"/>
    <property type="match status" value="1"/>
</dbReference>
<dbReference type="GO" id="GO:0031640">
    <property type="term" value="P:killing of cells of another organism"/>
    <property type="evidence" value="ECO:0007669"/>
    <property type="project" value="UniProtKB-KW"/>
</dbReference>
<protein>
    <recommendedName>
        <fullName evidence="3">Lysozyme</fullName>
        <ecNumber evidence="3">3.2.1.17</ecNumber>
    </recommendedName>
</protein>
<organism evidence="4 5">
    <name type="scientific">Alteromonas australica</name>
    <dbReference type="NCBI Taxonomy" id="589873"/>
    <lineage>
        <taxon>Bacteria</taxon>
        <taxon>Pseudomonadati</taxon>
        <taxon>Pseudomonadota</taxon>
        <taxon>Gammaproteobacteria</taxon>
        <taxon>Alteromonadales</taxon>
        <taxon>Alteromonadaceae</taxon>
        <taxon>Alteromonas/Salinimonas group</taxon>
        <taxon>Alteromonas</taxon>
    </lineage>
</organism>
<dbReference type="InterPro" id="IPR002196">
    <property type="entry name" value="Glyco_hydro_24"/>
</dbReference>
<evidence type="ECO:0000256" key="1">
    <source>
        <dbReference type="ARBA" id="ARBA00022529"/>
    </source>
</evidence>
<dbReference type="InterPro" id="IPR023347">
    <property type="entry name" value="Lysozyme_dom_sf"/>
</dbReference>
<accession>A0A350P199</accession>
<proteinExistence type="inferred from homology"/>
<dbReference type="Proteomes" id="UP000263517">
    <property type="component" value="Unassembled WGS sequence"/>
</dbReference>
<dbReference type="Gene3D" id="1.10.530.40">
    <property type="match status" value="1"/>
</dbReference>